<sequence>MAPLTNLLKKDAPFDWSPVHQAAVDAIKHKIASAPTLAYFDPTKATTLYTDAFAFAIGGWIGQRDSTNPEALDRPVLYWSRKCKPAETRYGTHERELLALLELLRIDRPYVEGRPFTAKTDHQALKWLHTQPQRSRRQAAWIEPLQSFDMTIEYLPGRQNRLADILSRRPDYTPNCPKCDARIVAAAAVTTGRSALLDRPAEWHAAAVGADDAGTWQEAEAAVAHDSAAEVASTSAESSKLPAGDCAIMNYALALEHLERTFYEESLGWLSAEDFYKANIPNAQKVYLNFVHISQHERQHVKTLQRVITTFCGTPLPPDVKSFLAVARLFEKIGVSAYDGALALIATGDIQTAAGVSISRKRLPGGGFLATKKKKKKKKKKFNYSTAFWFPF</sequence>
<reference evidence="8 9" key="1">
    <citation type="journal article" name="Sci. Rep.">
        <title>Genome-scale phylogenetic analyses confirm Olpidium as the closest living zoosporic fungus to the non-flagellated, terrestrial fungi.</title>
        <authorList>
            <person name="Chang Y."/>
            <person name="Rochon D."/>
            <person name="Sekimoto S."/>
            <person name="Wang Y."/>
            <person name="Chovatia M."/>
            <person name="Sandor L."/>
            <person name="Salamov A."/>
            <person name="Grigoriev I.V."/>
            <person name="Stajich J.E."/>
            <person name="Spatafora J.W."/>
        </authorList>
    </citation>
    <scope>NUCLEOTIDE SEQUENCE [LARGE SCALE GENOMIC DNA]</scope>
    <source>
        <strain evidence="8">S191</strain>
    </source>
</reference>
<keyword evidence="2" id="KW-0548">Nucleotidyltransferase</keyword>
<evidence type="ECO:0000313" key="9">
    <source>
        <dbReference type="Proteomes" id="UP000673691"/>
    </source>
</evidence>
<dbReference type="Pfam" id="PF17917">
    <property type="entry name" value="RT_RNaseH"/>
    <property type="match status" value="1"/>
</dbReference>
<dbReference type="InterPro" id="IPR050951">
    <property type="entry name" value="Retrovirus_Pol_polyprotein"/>
</dbReference>
<dbReference type="EMBL" id="JAEFCI010004098">
    <property type="protein sequence ID" value="KAG5461165.1"/>
    <property type="molecule type" value="Genomic_DNA"/>
</dbReference>
<gene>
    <name evidence="8" type="ORF">BJ554DRAFT_6685</name>
</gene>
<dbReference type="Proteomes" id="UP000673691">
    <property type="component" value="Unassembled WGS sequence"/>
</dbReference>
<dbReference type="InterPro" id="IPR043502">
    <property type="entry name" value="DNA/RNA_pol_sf"/>
</dbReference>
<keyword evidence="5" id="KW-0378">Hydrolase</keyword>
<evidence type="ECO:0000256" key="4">
    <source>
        <dbReference type="ARBA" id="ARBA00022759"/>
    </source>
</evidence>
<feature type="domain" description="Reverse transcriptase RNase H-like" evidence="7">
    <location>
        <begin position="41"/>
        <end position="148"/>
    </location>
</feature>
<dbReference type="PANTHER" id="PTHR37984">
    <property type="entry name" value="PROTEIN CBG26694"/>
    <property type="match status" value="1"/>
</dbReference>
<evidence type="ECO:0000313" key="8">
    <source>
        <dbReference type="EMBL" id="KAG5461165.1"/>
    </source>
</evidence>
<dbReference type="Gene3D" id="3.30.70.270">
    <property type="match status" value="1"/>
</dbReference>
<protein>
    <recommendedName>
        <fullName evidence="7">Reverse transcriptase RNase H-like domain-containing protein</fullName>
    </recommendedName>
</protein>
<accession>A0A8H8DK19</accession>
<organism evidence="8 9">
    <name type="scientific">Olpidium bornovanus</name>
    <dbReference type="NCBI Taxonomy" id="278681"/>
    <lineage>
        <taxon>Eukaryota</taxon>
        <taxon>Fungi</taxon>
        <taxon>Fungi incertae sedis</taxon>
        <taxon>Olpidiomycota</taxon>
        <taxon>Olpidiomycotina</taxon>
        <taxon>Olpidiomycetes</taxon>
        <taxon>Olpidiales</taxon>
        <taxon>Olpidiaceae</taxon>
        <taxon>Olpidium</taxon>
    </lineage>
</organism>
<dbReference type="CDD" id="cd09274">
    <property type="entry name" value="RNase_HI_RT_Ty3"/>
    <property type="match status" value="1"/>
</dbReference>
<evidence type="ECO:0000256" key="5">
    <source>
        <dbReference type="ARBA" id="ARBA00022801"/>
    </source>
</evidence>
<dbReference type="GO" id="GO:0003964">
    <property type="term" value="F:RNA-directed DNA polymerase activity"/>
    <property type="evidence" value="ECO:0007669"/>
    <property type="project" value="UniProtKB-KW"/>
</dbReference>
<evidence type="ECO:0000256" key="2">
    <source>
        <dbReference type="ARBA" id="ARBA00022695"/>
    </source>
</evidence>
<dbReference type="GO" id="GO:0016787">
    <property type="term" value="F:hydrolase activity"/>
    <property type="evidence" value="ECO:0007669"/>
    <property type="project" value="UniProtKB-KW"/>
</dbReference>
<evidence type="ECO:0000256" key="3">
    <source>
        <dbReference type="ARBA" id="ARBA00022722"/>
    </source>
</evidence>
<evidence type="ECO:0000259" key="7">
    <source>
        <dbReference type="Pfam" id="PF17917"/>
    </source>
</evidence>
<evidence type="ECO:0000256" key="6">
    <source>
        <dbReference type="ARBA" id="ARBA00022918"/>
    </source>
</evidence>
<keyword evidence="9" id="KW-1185">Reference proteome</keyword>
<keyword evidence="3" id="KW-0540">Nuclease</keyword>
<dbReference type="PANTHER" id="PTHR37984:SF5">
    <property type="entry name" value="PROTEIN NYNRIN-LIKE"/>
    <property type="match status" value="1"/>
</dbReference>
<proteinExistence type="predicted"/>
<comment type="caution">
    <text evidence="8">The sequence shown here is derived from an EMBL/GenBank/DDBJ whole genome shotgun (WGS) entry which is preliminary data.</text>
</comment>
<keyword evidence="6" id="KW-0695">RNA-directed DNA polymerase</keyword>
<dbReference type="AlphaFoldDB" id="A0A8H8DK19"/>
<dbReference type="InterPro" id="IPR041373">
    <property type="entry name" value="RT_RNaseH"/>
</dbReference>
<dbReference type="SUPFAM" id="SSF56672">
    <property type="entry name" value="DNA/RNA polymerases"/>
    <property type="match status" value="1"/>
</dbReference>
<evidence type="ECO:0000256" key="1">
    <source>
        <dbReference type="ARBA" id="ARBA00022679"/>
    </source>
</evidence>
<keyword evidence="4" id="KW-0255">Endonuclease</keyword>
<dbReference type="OrthoDB" id="2278052at2759"/>
<keyword evidence="1" id="KW-0808">Transferase</keyword>
<dbReference type="GO" id="GO:0004519">
    <property type="term" value="F:endonuclease activity"/>
    <property type="evidence" value="ECO:0007669"/>
    <property type="project" value="UniProtKB-KW"/>
</dbReference>
<name>A0A8H8DK19_9FUNG</name>
<dbReference type="Pfam" id="PF13668">
    <property type="entry name" value="Ferritin_2"/>
    <property type="match status" value="1"/>
</dbReference>
<dbReference type="InterPro" id="IPR043128">
    <property type="entry name" value="Rev_trsase/Diguanyl_cyclase"/>
</dbReference>